<dbReference type="EMBL" id="MCOL01000001">
    <property type="protein sequence ID" value="ODO62423.1"/>
    <property type="molecule type" value="Genomic_DNA"/>
</dbReference>
<evidence type="ECO:0000313" key="10">
    <source>
        <dbReference type="Proteomes" id="UP000094892"/>
    </source>
</evidence>
<keyword evidence="1" id="KW-1133">Transmembrane helix</keyword>
<reference evidence="6 11" key="3">
    <citation type="submission" date="2020-12" db="EMBL/GenBank/DDBJ databases">
        <title>Whole genome sequencing of Lactobacillus plantarum PC518.</title>
        <authorList>
            <person name="Guo Q."/>
        </authorList>
    </citation>
    <scope>NUCLEOTIDE SEQUENCE [LARGE SCALE GENOMIC DNA]</scope>
    <source>
        <strain evidence="6 11">PC518</strain>
    </source>
</reference>
<dbReference type="GeneID" id="77215911"/>
<evidence type="ECO:0000313" key="7">
    <source>
        <dbReference type="Proteomes" id="UP000076872"/>
    </source>
</evidence>
<dbReference type="Proteomes" id="UP000076882">
    <property type="component" value="Unassembled WGS sequence"/>
</dbReference>
<sequence length="115" mass="13264">MANNNFGLALGFLVILLLWIYQRVRMPKMRSLAGYMSRRAIENEETWRFAQRFYSMFGIEIFSILLIGAIIGGLFKIPLLQSFNFQAIALAVGLIMQNVATERELKHQFPKSPQH</sequence>
<dbReference type="EMBL" id="LUXM01000026">
    <property type="protein sequence ID" value="KZU95552.1"/>
    <property type="molecule type" value="Genomic_DNA"/>
</dbReference>
<dbReference type="Proteomes" id="UP000595466">
    <property type="component" value="Chromosome"/>
</dbReference>
<evidence type="ECO:0000313" key="5">
    <source>
        <dbReference type="EMBL" id="ODO62423.1"/>
    </source>
</evidence>
<name>A0A0G9GKW2_LACPN</name>
<dbReference type="Proteomes" id="UP000076872">
    <property type="component" value="Unassembled WGS sequence"/>
</dbReference>
<dbReference type="RefSeq" id="WP_003642623.1">
    <property type="nucleotide sequence ID" value="NZ_AP018405.1"/>
</dbReference>
<gene>
    <name evidence="6" type="ORF">JH395_04090</name>
    <name evidence="3" type="ORF">Lp19_1506</name>
    <name evidence="5" type="ORF">LPJSA22_02437</name>
    <name evidence="4" type="ORF">NAB2_3484</name>
    <name evidence="2" type="ORF">Nizo2260_2468</name>
</gene>
<feature type="transmembrane region" description="Helical" evidence="1">
    <location>
        <begin position="6"/>
        <end position="22"/>
    </location>
</feature>
<evidence type="ECO:0000313" key="2">
    <source>
        <dbReference type="EMBL" id="KZU02151.1"/>
    </source>
</evidence>
<dbReference type="Proteomes" id="UP000076989">
    <property type="component" value="Unassembled WGS sequence"/>
</dbReference>
<reference evidence="7 8" key="1">
    <citation type="submission" date="2016-03" db="EMBL/GenBank/DDBJ databases">
        <title>Comparative genomics of 54 Lactobacillus plantarum strains reveals genomic uncoupling from niche constraints.</title>
        <authorList>
            <person name="Martino M.E."/>
        </authorList>
    </citation>
    <scope>NUCLEOTIDE SEQUENCE [LARGE SCALE GENOMIC DNA]</scope>
    <source>
        <strain evidence="3 8">19.1</strain>
        <strain evidence="4 7">NAB2</strain>
        <strain evidence="2 9">Nizo2260</strain>
    </source>
</reference>
<dbReference type="EMBL" id="LUWI01000030">
    <property type="protein sequence ID" value="KZU02151.1"/>
    <property type="molecule type" value="Genomic_DNA"/>
</dbReference>
<evidence type="ECO:0000313" key="8">
    <source>
        <dbReference type="Proteomes" id="UP000076882"/>
    </source>
</evidence>
<dbReference type="PATRIC" id="fig|1590.142.peg.2425"/>
<keyword evidence="1" id="KW-0812">Transmembrane</keyword>
<keyword evidence="1" id="KW-0472">Membrane</keyword>
<proteinExistence type="predicted"/>
<organism evidence="3 8">
    <name type="scientific">Lactiplantibacillus plantarum</name>
    <name type="common">Lactobacillus plantarum</name>
    <dbReference type="NCBI Taxonomy" id="1590"/>
    <lineage>
        <taxon>Bacteria</taxon>
        <taxon>Bacillati</taxon>
        <taxon>Bacillota</taxon>
        <taxon>Bacilli</taxon>
        <taxon>Lactobacillales</taxon>
        <taxon>Lactobacillaceae</taxon>
        <taxon>Lactiplantibacillus</taxon>
    </lineage>
</organism>
<dbReference type="EMBL" id="CP066817">
    <property type="protein sequence ID" value="QQM61748.1"/>
    <property type="molecule type" value="Genomic_DNA"/>
</dbReference>
<evidence type="ECO:0000313" key="6">
    <source>
        <dbReference type="EMBL" id="QQM61748.1"/>
    </source>
</evidence>
<evidence type="ECO:0000313" key="4">
    <source>
        <dbReference type="EMBL" id="KZU99474.1"/>
    </source>
</evidence>
<evidence type="ECO:0000313" key="11">
    <source>
        <dbReference type="Proteomes" id="UP000595466"/>
    </source>
</evidence>
<protein>
    <submittedName>
        <fullName evidence="3">Integral membrane protein</fullName>
    </submittedName>
    <submittedName>
        <fullName evidence="6">SdpI family protein</fullName>
    </submittedName>
</protein>
<dbReference type="Proteomes" id="UP000094892">
    <property type="component" value="Unassembled WGS sequence"/>
</dbReference>
<reference evidence="5 10" key="2">
    <citation type="submission" date="2016-08" db="EMBL/GenBank/DDBJ databases">
        <title>Genome sequencing of Lactobacillus plantarum JSA22, isolated from fermented soybean paste.</title>
        <authorList>
            <person name="Choi H.S."/>
        </authorList>
    </citation>
    <scope>NUCLEOTIDE SEQUENCE [LARGE SCALE GENOMIC DNA]</scope>
    <source>
        <strain evidence="5 10">JSA22</strain>
    </source>
</reference>
<evidence type="ECO:0000313" key="3">
    <source>
        <dbReference type="EMBL" id="KZU95552.1"/>
    </source>
</evidence>
<feature type="transmembrane region" description="Helical" evidence="1">
    <location>
        <begin position="57"/>
        <end position="77"/>
    </location>
</feature>
<evidence type="ECO:0000313" key="9">
    <source>
        <dbReference type="Proteomes" id="UP000076989"/>
    </source>
</evidence>
<dbReference type="Pfam" id="PF13630">
    <property type="entry name" value="SdpI"/>
    <property type="match status" value="1"/>
</dbReference>
<accession>A0A0G9GKW2</accession>
<dbReference type="EMBL" id="LUXO01000044">
    <property type="protein sequence ID" value="KZU99474.1"/>
    <property type="molecule type" value="Genomic_DNA"/>
</dbReference>
<dbReference type="AlphaFoldDB" id="A0A0G9GKW2"/>
<dbReference type="InterPro" id="IPR025962">
    <property type="entry name" value="SdpI/YhfL"/>
</dbReference>
<evidence type="ECO:0000256" key="1">
    <source>
        <dbReference type="SAM" id="Phobius"/>
    </source>
</evidence>
<dbReference type="KEGG" id="lpb:SH83_11295"/>